<dbReference type="SUPFAM" id="SSF51735">
    <property type="entry name" value="NAD(P)-binding Rossmann-fold domains"/>
    <property type="match status" value="1"/>
</dbReference>
<accession>A0A255GPR5</accession>
<dbReference type="Gene3D" id="3.40.50.720">
    <property type="entry name" value="NAD(P)-binding Rossmann-like Domain"/>
    <property type="match status" value="1"/>
</dbReference>
<dbReference type="OrthoDB" id="158573at2"/>
<dbReference type="PRINTS" id="PR00081">
    <property type="entry name" value="GDHRDH"/>
</dbReference>
<comment type="similarity">
    <text evidence="1">Belongs to the short-chain dehydrogenases/reductases (SDR) family.</text>
</comment>
<dbReference type="InterPro" id="IPR002347">
    <property type="entry name" value="SDR_fam"/>
</dbReference>
<evidence type="ECO:0000313" key="4">
    <source>
        <dbReference type="Proteomes" id="UP000215896"/>
    </source>
</evidence>
<protein>
    <submittedName>
        <fullName evidence="3">3-oxoacyl-ACP reductase</fullName>
    </submittedName>
</protein>
<evidence type="ECO:0000256" key="1">
    <source>
        <dbReference type="ARBA" id="ARBA00006484"/>
    </source>
</evidence>
<dbReference type="PANTHER" id="PTHR24320:SF148">
    <property type="entry name" value="NAD(P)-BINDING ROSSMANN-FOLD SUPERFAMILY PROTEIN"/>
    <property type="match status" value="1"/>
</dbReference>
<dbReference type="EMBL" id="NMVO01000001">
    <property type="protein sequence ID" value="OYO17817.1"/>
    <property type="molecule type" value="Genomic_DNA"/>
</dbReference>
<dbReference type="AlphaFoldDB" id="A0A255GPR5"/>
<dbReference type="PANTHER" id="PTHR24320">
    <property type="entry name" value="RETINOL DEHYDROGENASE"/>
    <property type="match status" value="1"/>
</dbReference>
<sequence length="264" mass="28373">MDTVVLTGATSGLGAGLTRELADRADHLILHGRDTGRLDAVAATARDRGARVTTLTADLGDPLEVRGLCARVRELAGRLDLVINNAAVGGGADPEHRETNRYGTELRMAANVIAPHLIASELWPVMPPNGRIVQIGSAGQAPLEPSDLDFTRGYQGVEAYLRSKLALIMDTIDLAARGIWVNVVHPADRMPTTMVRESRLVPHATIDDGLLPVLRVALDTELAGITGRYFDRFELAEPHPQAADPAVRQVLQRWIGDQLALAGV</sequence>
<dbReference type="Proteomes" id="UP000215896">
    <property type="component" value="Unassembled WGS sequence"/>
</dbReference>
<comment type="caution">
    <text evidence="3">The sequence shown here is derived from an EMBL/GenBank/DDBJ whole genome shotgun (WGS) entry which is preliminary data.</text>
</comment>
<evidence type="ECO:0000313" key="3">
    <source>
        <dbReference type="EMBL" id="OYO17817.1"/>
    </source>
</evidence>
<proteinExistence type="inferred from homology"/>
<organism evidence="3 4">
    <name type="scientific">Enemella evansiae</name>
    <dbReference type="NCBI Taxonomy" id="2016499"/>
    <lineage>
        <taxon>Bacteria</taxon>
        <taxon>Bacillati</taxon>
        <taxon>Actinomycetota</taxon>
        <taxon>Actinomycetes</taxon>
        <taxon>Propionibacteriales</taxon>
        <taxon>Propionibacteriaceae</taxon>
        <taxon>Enemella</taxon>
    </lineage>
</organism>
<dbReference type="RefSeq" id="WP_094404567.1">
    <property type="nucleotide sequence ID" value="NZ_NMVO01000001.1"/>
</dbReference>
<keyword evidence="2" id="KW-0560">Oxidoreductase</keyword>
<keyword evidence="4" id="KW-1185">Reference proteome</keyword>
<reference evidence="3 4" key="1">
    <citation type="submission" date="2017-07" db="EMBL/GenBank/DDBJ databases">
        <title>Draft whole genome sequences of clinical Proprionibacteriaceae strains.</title>
        <authorList>
            <person name="Bernier A.-M."/>
            <person name="Bernard K."/>
            <person name="Domingo M.-C."/>
        </authorList>
    </citation>
    <scope>NUCLEOTIDE SEQUENCE [LARGE SCALE GENOMIC DNA]</scope>
    <source>
        <strain evidence="3 4">NML 030167</strain>
    </source>
</reference>
<dbReference type="Pfam" id="PF00106">
    <property type="entry name" value="adh_short"/>
    <property type="match status" value="1"/>
</dbReference>
<gene>
    <name evidence="3" type="ORF">CGZ94_02780</name>
</gene>
<dbReference type="GO" id="GO:0016491">
    <property type="term" value="F:oxidoreductase activity"/>
    <property type="evidence" value="ECO:0007669"/>
    <property type="project" value="UniProtKB-KW"/>
</dbReference>
<name>A0A255GPR5_9ACTN</name>
<dbReference type="InterPro" id="IPR036291">
    <property type="entry name" value="NAD(P)-bd_dom_sf"/>
</dbReference>
<evidence type="ECO:0000256" key="2">
    <source>
        <dbReference type="ARBA" id="ARBA00023002"/>
    </source>
</evidence>